<keyword evidence="3" id="KW-1185">Reference proteome</keyword>
<feature type="compositionally biased region" description="Acidic residues" evidence="1">
    <location>
        <begin position="139"/>
        <end position="153"/>
    </location>
</feature>
<organism evidence="2 3">
    <name type="scientific">Meripilus lineatus</name>
    <dbReference type="NCBI Taxonomy" id="2056292"/>
    <lineage>
        <taxon>Eukaryota</taxon>
        <taxon>Fungi</taxon>
        <taxon>Dikarya</taxon>
        <taxon>Basidiomycota</taxon>
        <taxon>Agaricomycotina</taxon>
        <taxon>Agaricomycetes</taxon>
        <taxon>Polyporales</taxon>
        <taxon>Meripilaceae</taxon>
        <taxon>Meripilus</taxon>
    </lineage>
</organism>
<dbReference type="EMBL" id="JANAWD010000030">
    <property type="protein sequence ID" value="KAJ3490323.1"/>
    <property type="molecule type" value="Genomic_DNA"/>
</dbReference>
<proteinExistence type="predicted"/>
<dbReference type="PANTHER" id="PTHR28096:SF1">
    <property type="entry name" value="PROTEIN FAF1"/>
    <property type="match status" value="1"/>
</dbReference>
<feature type="region of interest" description="Disordered" evidence="1">
    <location>
        <begin position="27"/>
        <end position="103"/>
    </location>
</feature>
<feature type="region of interest" description="Disordered" evidence="1">
    <location>
        <begin position="131"/>
        <end position="153"/>
    </location>
</feature>
<dbReference type="GO" id="GO:0000462">
    <property type="term" value="P:maturation of SSU-rRNA from tricistronic rRNA transcript (SSU-rRNA, 5.8S rRNA, LSU-rRNA)"/>
    <property type="evidence" value="ECO:0007669"/>
    <property type="project" value="TreeGrafter"/>
</dbReference>
<reference evidence="2" key="1">
    <citation type="submission" date="2022-07" db="EMBL/GenBank/DDBJ databases">
        <title>Genome Sequence of Physisporinus lineatus.</title>
        <authorList>
            <person name="Buettner E."/>
        </authorList>
    </citation>
    <scope>NUCLEOTIDE SEQUENCE</scope>
    <source>
        <strain evidence="2">VT162</strain>
    </source>
</reference>
<comment type="caution">
    <text evidence="2">The sequence shown here is derived from an EMBL/GenBank/DDBJ whole genome shotgun (WGS) entry which is preliminary data.</text>
</comment>
<name>A0AAD5VCR1_9APHY</name>
<dbReference type="Proteomes" id="UP001212997">
    <property type="component" value="Unassembled WGS sequence"/>
</dbReference>
<evidence type="ECO:0000313" key="3">
    <source>
        <dbReference type="Proteomes" id="UP001212997"/>
    </source>
</evidence>
<gene>
    <name evidence="2" type="ORF">NLI96_g1543</name>
</gene>
<dbReference type="InterPro" id="IPR053030">
    <property type="entry name" value="Ribosomal_biogenesis_FAF1-like"/>
</dbReference>
<dbReference type="PANTHER" id="PTHR28096">
    <property type="entry name" value="PROTEIN FAF1"/>
    <property type="match status" value="1"/>
</dbReference>
<evidence type="ECO:0008006" key="4">
    <source>
        <dbReference type="Google" id="ProtNLM"/>
    </source>
</evidence>
<evidence type="ECO:0000256" key="1">
    <source>
        <dbReference type="SAM" id="MobiDB-lite"/>
    </source>
</evidence>
<dbReference type="AlphaFoldDB" id="A0AAD5VCR1"/>
<evidence type="ECO:0000313" key="2">
    <source>
        <dbReference type="EMBL" id="KAJ3490323.1"/>
    </source>
</evidence>
<dbReference type="GO" id="GO:0005730">
    <property type="term" value="C:nucleolus"/>
    <property type="evidence" value="ECO:0007669"/>
    <property type="project" value="TreeGrafter"/>
</dbReference>
<feature type="compositionally biased region" description="Acidic residues" evidence="1">
    <location>
        <begin position="60"/>
        <end position="71"/>
    </location>
</feature>
<protein>
    <recommendedName>
        <fullName evidence="4">Protein FAF1</fullName>
    </recommendedName>
</protein>
<accession>A0AAD5VCR1</accession>
<sequence>MSDSESTHNTDELLQLLEAHGKQFLDSFDIPQGKGKRKQLAVLANEKNKKRKLDRKAEDSDSDNSESDDEWTGFGHDEGYSDADPAGEPLSQNQILARRETEPNVVVFGGGIEGSSNMVSRRPQMKAFMSSKVSKLTQDDVEEDEEDDTQENDDLEMTNLQNDALLHRLVHTKLLSGSLNPDLDIKPSQRRKALAGRVLEVAGKAKLGKGETSVRAAERNKAAKHVRDGLITKQNDRNQKALETAKQMGNYHPALKQLYGTSSNPSNKKRVRGMKMGVGSFVGGVLKLSKREVASVQSAPTKSFNKRRR</sequence>